<dbReference type="GO" id="GO:0035361">
    <property type="term" value="C:Cul8-RING ubiquitin ligase complex"/>
    <property type="evidence" value="ECO:0007669"/>
    <property type="project" value="TreeGrafter"/>
</dbReference>
<dbReference type="PROSITE" id="PS50172">
    <property type="entry name" value="BRCT"/>
    <property type="match status" value="2"/>
</dbReference>
<dbReference type="InterPro" id="IPR036420">
    <property type="entry name" value="BRCT_dom_sf"/>
</dbReference>
<evidence type="ECO:0000256" key="1">
    <source>
        <dbReference type="SAM" id="MobiDB-lite"/>
    </source>
</evidence>
<evidence type="ECO:0000313" key="3">
    <source>
        <dbReference type="EMBL" id="SCV00001.1"/>
    </source>
</evidence>
<dbReference type="GO" id="GO:0005634">
    <property type="term" value="C:nucleus"/>
    <property type="evidence" value="ECO:0007669"/>
    <property type="project" value="TreeGrafter"/>
</dbReference>
<dbReference type="InterPro" id="IPR053036">
    <property type="entry name" value="CellCycle_DNARepair_Reg"/>
</dbReference>
<dbReference type="CDD" id="cd00027">
    <property type="entry name" value="BRCT"/>
    <property type="match status" value="1"/>
</dbReference>
<dbReference type="GO" id="GO:0006302">
    <property type="term" value="P:double-strand break repair"/>
    <property type="evidence" value="ECO:0007669"/>
    <property type="project" value="TreeGrafter"/>
</dbReference>
<keyword evidence="4" id="KW-1185">Reference proteome</keyword>
<organism evidence="3 4">
    <name type="scientific">Lachancea mirantina</name>
    <dbReference type="NCBI Taxonomy" id="1230905"/>
    <lineage>
        <taxon>Eukaryota</taxon>
        <taxon>Fungi</taxon>
        <taxon>Dikarya</taxon>
        <taxon>Ascomycota</taxon>
        <taxon>Saccharomycotina</taxon>
        <taxon>Saccharomycetes</taxon>
        <taxon>Saccharomycetales</taxon>
        <taxon>Saccharomycetaceae</taxon>
        <taxon>Lachancea</taxon>
    </lineage>
</organism>
<proteinExistence type="predicted"/>
<dbReference type="InterPro" id="IPR001357">
    <property type="entry name" value="BRCT_dom"/>
</dbReference>
<dbReference type="PANTHER" id="PTHR47667">
    <property type="entry name" value="REGULATOR OF TY1 TRANSPOSITION PROTEIN 107"/>
    <property type="match status" value="1"/>
</dbReference>
<dbReference type="GO" id="GO:1990683">
    <property type="term" value="P:DNA double-strand break attachment to nuclear envelope"/>
    <property type="evidence" value="ECO:0007669"/>
    <property type="project" value="TreeGrafter"/>
</dbReference>
<dbReference type="OrthoDB" id="342264at2759"/>
<dbReference type="Gene3D" id="3.40.50.10190">
    <property type="entry name" value="BRCT domain"/>
    <property type="match status" value="4"/>
</dbReference>
<dbReference type="Pfam" id="PF16770">
    <property type="entry name" value="RTT107_BRCT_5"/>
    <property type="match status" value="1"/>
</dbReference>
<dbReference type="SUPFAM" id="SSF52113">
    <property type="entry name" value="BRCT domain"/>
    <property type="match status" value="2"/>
</dbReference>
<dbReference type="InterPro" id="IPR031906">
    <property type="entry name" value="RTT107_BRCT_6"/>
</dbReference>
<evidence type="ECO:0000259" key="2">
    <source>
        <dbReference type="PROSITE" id="PS50172"/>
    </source>
</evidence>
<feature type="region of interest" description="Disordered" evidence="1">
    <location>
        <begin position="602"/>
        <end position="629"/>
    </location>
</feature>
<dbReference type="Proteomes" id="UP000191024">
    <property type="component" value="Chromosome G"/>
</dbReference>
<dbReference type="Pfam" id="PF12738">
    <property type="entry name" value="PTCB-BRCT"/>
    <property type="match status" value="1"/>
</dbReference>
<feature type="domain" description="BRCT" evidence="2">
    <location>
        <begin position="341"/>
        <end position="433"/>
    </location>
</feature>
<evidence type="ECO:0000313" key="4">
    <source>
        <dbReference type="Proteomes" id="UP000191024"/>
    </source>
</evidence>
<sequence length="916" mass="102151">MTLRKSLFQHLTFVVVAKSESETWVRRAVETLRENQAHECIVHVESGIAKLPLPEAKRKLLQTFGHDVHCIIAQNSDFWFYETAAFDLLIPVVKPEWVHACATTGRITRASCFSPDPRHVLKNCQIYLSRHAFKAAEYAFYSGMITSLGGACIDYLSSKTTHIVTIDVRDPAILAVAPITQLNIKYVLPTWIMESFQSETEPSEEKHLLNTSATQLECSRKFHDLLQELDTADVRVTAGERPPYLASYTFYLSLDLALPASCYTFLINTIKTAGGDVQRHSAAGDLSRSDGDCLLIQNSTCSEYQTGRREKLQMGNFNWFFAMWSTQCYIAADAKLLFQPQGAPVFNNDELVLAYTNFLGQQRNYIQKLVSALGGISTTEFTRKNTHLVTGLRCGQKYDAALRWKDTCVVVNHVWLEDCLKQGQKLDPNLPTYQQIPAFNLLSKRLGQSSARDNFEISSSVDEDMAETVVTQNANTNSEQVPPANEVDEDIEMYSNFFGEPSELEDDDRDQLSPTLSPVVSSPTKIPEFSDEPLEKKELSMRQPSDLETGRTLIGIAEMKMELTTPAVEASAPEAAPEAENTAPLSPETQVHELQASAGHLVQATPSPLPPGSSQLMSSSSSRRAKEKATLKLHTDMEALNEFEKNLRKKRTANLLPEEVRKLKKLKEVEDKVKELLENLSPETTSKVRHKRLYNMRAVCTGCCDQLDDLDLAILTKLGVEISTEPAANSNTIIAPKKMRTAKFLISLSFHPLTYALLPNFITDLLEVVRGHSTKSISLPIEQYFIPDIDPDVLSKTHLQSKLFGRAGITTINLTSDIPGGQDVISSILTAHGAKTINVLPAKFQSTDIKPNETRKDAPTYFLIASKASQAKKFAKSCRDLNESGSVLVVEWNWCVESIFSLKADTKRSKYIVHQS</sequence>
<dbReference type="Pfam" id="PF00533">
    <property type="entry name" value="BRCT"/>
    <property type="match status" value="1"/>
</dbReference>
<dbReference type="AlphaFoldDB" id="A0A1G4K7P8"/>
<feature type="region of interest" description="Disordered" evidence="1">
    <location>
        <begin position="500"/>
        <end position="547"/>
    </location>
</feature>
<dbReference type="SMART" id="SM00292">
    <property type="entry name" value="BRCT"/>
    <property type="match status" value="4"/>
</dbReference>
<feature type="compositionally biased region" description="Low complexity" evidence="1">
    <location>
        <begin position="612"/>
        <end position="622"/>
    </location>
</feature>
<dbReference type="Pfam" id="PF16771">
    <property type="entry name" value="RTT107_BRCT_6"/>
    <property type="match status" value="1"/>
</dbReference>
<name>A0A1G4K7P8_9SACH</name>
<reference evidence="3 4" key="1">
    <citation type="submission" date="2016-03" db="EMBL/GenBank/DDBJ databases">
        <authorList>
            <person name="Devillers H."/>
        </authorList>
    </citation>
    <scope>NUCLEOTIDE SEQUENCE [LARGE SCALE GENOMIC DNA]</scope>
    <source>
        <strain evidence="3">CBS 11717</strain>
    </source>
</reference>
<dbReference type="PANTHER" id="PTHR47667:SF1">
    <property type="entry name" value="REGULATOR OF TY1 TRANSPOSITION PROTEIN 107"/>
    <property type="match status" value="1"/>
</dbReference>
<protein>
    <submittedName>
        <fullName evidence="3">LAMI_0G02234g1_1</fullName>
    </submittedName>
</protein>
<gene>
    <name evidence="3" type="ORF">LAMI_0G02234G</name>
</gene>
<accession>A0A1G4K7P8</accession>
<feature type="compositionally biased region" description="Low complexity" evidence="1">
    <location>
        <begin position="512"/>
        <end position="524"/>
    </location>
</feature>
<dbReference type="STRING" id="1230905.A0A1G4K7P8"/>
<feature type="domain" description="BRCT" evidence="2">
    <location>
        <begin position="116"/>
        <end position="209"/>
    </location>
</feature>
<dbReference type="EMBL" id="LT598469">
    <property type="protein sequence ID" value="SCV00001.1"/>
    <property type="molecule type" value="Genomic_DNA"/>
</dbReference>